<feature type="compositionally biased region" description="Basic and acidic residues" evidence="1">
    <location>
        <begin position="445"/>
        <end position="454"/>
    </location>
</feature>
<evidence type="ECO:0000313" key="2">
    <source>
        <dbReference type="EMBL" id="OAF60376.1"/>
    </source>
</evidence>
<dbReference type="eggNOG" id="ENOG502SPB4">
    <property type="taxonomic scope" value="Eukaryota"/>
</dbReference>
<feature type="compositionally biased region" description="Basic residues" evidence="1">
    <location>
        <begin position="78"/>
        <end position="88"/>
    </location>
</feature>
<feature type="compositionally biased region" description="Basic and acidic residues" evidence="1">
    <location>
        <begin position="194"/>
        <end position="204"/>
    </location>
</feature>
<feature type="region of interest" description="Disordered" evidence="1">
    <location>
        <begin position="112"/>
        <end position="138"/>
    </location>
</feature>
<dbReference type="VEuPathDB" id="FungiDB:GMDG_06289"/>
<protein>
    <submittedName>
        <fullName evidence="2">Uncharacterized protein</fullName>
    </submittedName>
</protein>
<dbReference type="EMBL" id="KV441391">
    <property type="protein sequence ID" value="OAF60376.1"/>
    <property type="molecule type" value="Genomic_DNA"/>
</dbReference>
<organism evidence="2">
    <name type="scientific">Pseudogymnoascus destructans</name>
    <dbReference type="NCBI Taxonomy" id="655981"/>
    <lineage>
        <taxon>Eukaryota</taxon>
        <taxon>Fungi</taxon>
        <taxon>Dikarya</taxon>
        <taxon>Ascomycota</taxon>
        <taxon>Pezizomycotina</taxon>
        <taxon>Leotiomycetes</taxon>
        <taxon>Thelebolales</taxon>
        <taxon>Thelebolaceae</taxon>
        <taxon>Pseudogymnoascus</taxon>
    </lineage>
</organism>
<dbReference type="AlphaFoldDB" id="A0A177AE37"/>
<dbReference type="OrthoDB" id="5332316at2759"/>
<feature type="region of interest" description="Disordered" evidence="1">
    <location>
        <begin position="156"/>
        <end position="212"/>
    </location>
</feature>
<dbReference type="GeneID" id="36286548"/>
<feature type="region of interest" description="Disordered" evidence="1">
    <location>
        <begin position="421"/>
        <end position="462"/>
    </location>
</feature>
<dbReference type="Proteomes" id="UP000077154">
    <property type="component" value="Unassembled WGS sequence"/>
</dbReference>
<proteinExistence type="predicted"/>
<gene>
    <name evidence="2" type="ORF">VC83_03472</name>
</gene>
<evidence type="ECO:0000256" key="1">
    <source>
        <dbReference type="SAM" id="MobiDB-lite"/>
    </source>
</evidence>
<feature type="compositionally biased region" description="Basic and acidic residues" evidence="1">
    <location>
        <begin position="62"/>
        <end position="75"/>
    </location>
</feature>
<dbReference type="RefSeq" id="XP_024325657.1">
    <property type="nucleotide sequence ID" value="XM_024467118.1"/>
</dbReference>
<reference evidence="2" key="1">
    <citation type="submission" date="2016-03" db="EMBL/GenBank/DDBJ databases">
        <title>Updated assembly of Pseudogymnoascus destructans, the fungus causing white-nose syndrome of bats.</title>
        <authorList>
            <person name="Palmer J.M."/>
            <person name="Drees K.P."/>
            <person name="Foster J.T."/>
            <person name="Lindner D.L."/>
        </authorList>
    </citation>
    <scope>NUCLEOTIDE SEQUENCE [LARGE SCALE GENOMIC DNA]</scope>
    <source>
        <strain evidence="2">20631-21</strain>
    </source>
</reference>
<name>A0A177AE37_9PEZI</name>
<feature type="region of interest" description="Disordered" evidence="1">
    <location>
        <begin position="34"/>
        <end position="100"/>
    </location>
</feature>
<feature type="compositionally biased region" description="Acidic residues" evidence="1">
    <location>
        <begin position="433"/>
        <end position="444"/>
    </location>
</feature>
<sequence length="511" mass="55936">MLLTRPRHSQCLSPTWAARRFLAAARLQCYSTDGQSNPPNIRRVDLSQTGEGSLGSGAHGDGVIHREGGRVRDGAQRLSRRPPPKFRRKEGVPGGDGIGAELKELGSALRDASLVDSSAPDPQTTNGPTPTPKTLRANEKPNTILEELFPEYKEALPATNDTTPKSFTDDLPKLDPSTLGLPPSTSWKPLNTPKPDRPFLHPDHQPPTSLSLDPHTLRQRLAATVLVISSTSRHLALSDFIRLSPRGFHIEGWTSGIQRVIPGRDPTTLARQSHYFVLFSTAAAAQAYKDNIARLHNLSRKWTPTCATSRMAPVPGVLVDGEDVAALVSAFTIVPSSQKLLFSKVVKKPYRPAVARMIETGGYHPLITPEAGRQGGNLVLVGLDRGKMNAFELGLAIGLDGKERNLQWRLEGGKEDIVLLGSKSDPKVAQREEEGDEEEGWDNEGGERQREQKKGKGFRGPPRFIVKFKDSAEARRFVRAWHSQILEGEALERLAKAGVGEQAQVSAEVLW</sequence>
<accession>A0A177AE37</accession>